<dbReference type="AlphaFoldDB" id="A0A9D2FZV7"/>
<dbReference type="PANTHER" id="PTHR30204">
    <property type="entry name" value="REDOX-CYCLING DRUG-SENSING TRANSCRIPTIONAL ACTIVATOR SOXR"/>
    <property type="match status" value="1"/>
</dbReference>
<dbReference type="GO" id="GO:0003700">
    <property type="term" value="F:DNA-binding transcription factor activity"/>
    <property type="evidence" value="ECO:0007669"/>
    <property type="project" value="InterPro"/>
</dbReference>
<sequence length="132" mass="15861">MQMKEVCEKFDLTPDTIRYYEKIGLIGEVPRDKNGYRVFLEKNLNEIYFSKVMRGAGILVKELVEYVKLVQIGEETIKERKNILLDERENIQKNIEELQMTLSILDRKIKNYDERILNFEREKLNNHLSNRH</sequence>
<dbReference type="SUPFAM" id="SSF46955">
    <property type="entry name" value="Putative DNA-binding domain"/>
    <property type="match status" value="1"/>
</dbReference>
<evidence type="ECO:0000256" key="1">
    <source>
        <dbReference type="ARBA" id="ARBA00023125"/>
    </source>
</evidence>
<dbReference type="Proteomes" id="UP000824106">
    <property type="component" value="Unassembled WGS sequence"/>
</dbReference>
<dbReference type="InterPro" id="IPR009061">
    <property type="entry name" value="DNA-bd_dom_put_sf"/>
</dbReference>
<accession>A0A9D2FZV7</accession>
<keyword evidence="2" id="KW-0175">Coiled coil</keyword>
<reference evidence="4" key="2">
    <citation type="submission" date="2021-04" db="EMBL/GenBank/DDBJ databases">
        <authorList>
            <person name="Gilroy R."/>
        </authorList>
    </citation>
    <scope>NUCLEOTIDE SEQUENCE</scope>
    <source>
        <strain evidence="4">CHK169-4300</strain>
    </source>
</reference>
<gene>
    <name evidence="4" type="ORF">H9808_01640</name>
</gene>
<dbReference type="InterPro" id="IPR000551">
    <property type="entry name" value="MerR-type_HTH_dom"/>
</dbReference>
<evidence type="ECO:0000259" key="3">
    <source>
        <dbReference type="PROSITE" id="PS50937"/>
    </source>
</evidence>
<dbReference type="GO" id="GO:0003677">
    <property type="term" value="F:DNA binding"/>
    <property type="evidence" value="ECO:0007669"/>
    <property type="project" value="UniProtKB-KW"/>
</dbReference>
<name>A0A9D2FZV7_9LACT</name>
<dbReference type="PANTHER" id="PTHR30204:SF98">
    <property type="entry name" value="HTH-TYPE TRANSCRIPTIONAL REGULATOR ADHR"/>
    <property type="match status" value="1"/>
</dbReference>
<dbReference type="PROSITE" id="PS50937">
    <property type="entry name" value="HTH_MERR_2"/>
    <property type="match status" value="1"/>
</dbReference>
<keyword evidence="1" id="KW-0238">DNA-binding</keyword>
<evidence type="ECO:0000313" key="4">
    <source>
        <dbReference type="EMBL" id="HIZ70459.1"/>
    </source>
</evidence>
<evidence type="ECO:0000313" key="5">
    <source>
        <dbReference type="Proteomes" id="UP000824106"/>
    </source>
</evidence>
<feature type="coiled-coil region" evidence="2">
    <location>
        <begin position="74"/>
        <end position="122"/>
    </location>
</feature>
<dbReference type="CDD" id="cd01109">
    <property type="entry name" value="HTH_YyaN"/>
    <property type="match status" value="1"/>
</dbReference>
<proteinExistence type="predicted"/>
<evidence type="ECO:0000256" key="2">
    <source>
        <dbReference type="SAM" id="Coils"/>
    </source>
</evidence>
<organism evidence="4 5">
    <name type="scientific">Candidatus Atopostipes pullistercoris</name>
    <dbReference type="NCBI Taxonomy" id="2838467"/>
    <lineage>
        <taxon>Bacteria</taxon>
        <taxon>Bacillati</taxon>
        <taxon>Bacillota</taxon>
        <taxon>Bacilli</taxon>
        <taxon>Lactobacillales</taxon>
        <taxon>Carnobacteriaceae</taxon>
        <taxon>Atopostipes</taxon>
    </lineage>
</organism>
<reference evidence="4" key="1">
    <citation type="journal article" date="2021" name="PeerJ">
        <title>Extensive microbial diversity within the chicken gut microbiome revealed by metagenomics and culture.</title>
        <authorList>
            <person name="Gilroy R."/>
            <person name="Ravi A."/>
            <person name="Getino M."/>
            <person name="Pursley I."/>
            <person name="Horton D.L."/>
            <person name="Alikhan N.F."/>
            <person name="Baker D."/>
            <person name="Gharbi K."/>
            <person name="Hall N."/>
            <person name="Watson M."/>
            <person name="Adriaenssens E.M."/>
            <person name="Foster-Nyarko E."/>
            <person name="Jarju S."/>
            <person name="Secka A."/>
            <person name="Antonio M."/>
            <person name="Oren A."/>
            <person name="Chaudhuri R.R."/>
            <person name="La Ragione R."/>
            <person name="Hildebrand F."/>
            <person name="Pallen M.J."/>
        </authorList>
    </citation>
    <scope>NUCLEOTIDE SEQUENCE</scope>
    <source>
        <strain evidence="4">CHK169-4300</strain>
    </source>
</reference>
<dbReference type="Pfam" id="PF00376">
    <property type="entry name" value="MerR"/>
    <property type="match status" value="1"/>
</dbReference>
<dbReference type="Gene3D" id="1.10.1660.10">
    <property type="match status" value="1"/>
</dbReference>
<comment type="caution">
    <text evidence="4">The sequence shown here is derived from an EMBL/GenBank/DDBJ whole genome shotgun (WGS) entry which is preliminary data.</text>
</comment>
<feature type="domain" description="HTH merR-type" evidence="3">
    <location>
        <begin position="1"/>
        <end position="69"/>
    </location>
</feature>
<dbReference type="EMBL" id="DXAZ01000022">
    <property type="protein sequence ID" value="HIZ70459.1"/>
    <property type="molecule type" value="Genomic_DNA"/>
</dbReference>
<protein>
    <submittedName>
        <fullName evidence="4">MerR family transcriptional regulator</fullName>
    </submittedName>
</protein>
<dbReference type="InterPro" id="IPR047057">
    <property type="entry name" value="MerR_fam"/>
</dbReference>
<dbReference type="SMART" id="SM00422">
    <property type="entry name" value="HTH_MERR"/>
    <property type="match status" value="1"/>
</dbReference>